<evidence type="ECO:0000256" key="1">
    <source>
        <dbReference type="ARBA" id="ARBA00022428"/>
    </source>
</evidence>
<dbReference type="CDD" id="cd02440">
    <property type="entry name" value="AdoMet_MTases"/>
    <property type="match status" value="1"/>
</dbReference>
<comment type="catalytic activity">
    <reaction evidence="6">
        <text>a 2-methoxy-6-(all-trans-polyprenyl)benzene-1,4-diol + S-adenosyl-L-methionine = a 5-methoxy-2-methyl-3-(all-trans-polyprenyl)benzene-1,4-diol + S-adenosyl-L-homocysteine + H(+)</text>
        <dbReference type="Rhea" id="RHEA:28286"/>
        <dbReference type="Rhea" id="RHEA-COMP:10858"/>
        <dbReference type="Rhea" id="RHEA-COMP:10859"/>
        <dbReference type="ChEBI" id="CHEBI:15378"/>
        <dbReference type="ChEBI" id="CHEBI:57856"/>
        <dbReference type="ChEBI" id="CHEBI:59789"/>
        <dbReference type="ChEBI" id="CHEBI:84166"/>
        <dbReference type="ChEBI" id="CHEBI:84167"/>
        <dbReference type="EC" id="2.1.1.201"/>
    </reaction>
</comment>
<dbReference type="Proteomes" id="UP000266934">
    <property type="component" value="Chromosome"/>
</dbReference>
<keyword evidence="4 6" id="KW-0831">Ubiquinone biosynthesis</keyword>
<keyword evidence="7" id="KW-0830">Ubiquinone</keyword>
<dbReference type="EC" id="2.1.1.201" evidence="6"/>
<dbReference type="Gene3D" id="3.40.50.150">
    <property type="entry name" value="Vaccinia Virus protein VP39"/>
    <property type="match status" value="1"/>
</dbReference>
<comment type="catalytic activity">
    <reaction evidence="6">
        <text>a 2-demethylmenaquinol + S-adenosyl-L-methionine = a menaquinol + S-adenosyl-L-homocysteine + H(+)</text>
        <dbReference type="Rhea" id="RHEA:42640"/>
        <dbReference type="Rhea" id="RHEA-COMP:9539"/>
        <dbReference type="Rhea" id="RHEA-COMP:9563"/>
        <dbReference type="ChEBI" id="CHEBI:15378"/>
        <dbReference type="ChEBI" id="CHEBI:18151"/>
        <dbReference type="ChEBI" id="CHEBI:55437"/>
        <dbReference type="ChEBI" id="CHEBI:57856"/>
        <dbReference type="ChEBI" id="CHEBI:59789"/>
        <dbReference type="EC" id="2.1.1.163"/>
    </reaction>
</comment>
<dbReference type="NCBIfam" id="TIGR01934">
    <property type="entry name" value="MenG_MenH_UbiE"/>
    <property type="match status" value="1"/>
</dbReference>
<keyword evidence="2 6" id="KW-0489">Methyltransferase</keyword>
<dbReference type="GO" id="GO:0043770">
    <property type="term" value="F:demethylmenaquinone methyltransferase activity"/>
    <property type="evidence" value="ECO:0007669"/>
    <property type="project" value="UniProtKB-UniRule"/>
</dbReference>
<feature type="binding site" evidence="6">
    <location>
        <position position="90"/>
    </location>
    <ligand>
        <name>S-adenosyl-L-methionine</name>
        <dbReference type="ChEBI" id="CHEBI:59789"/>
    </ligand>
</feature>
<dbReference type="RefSeq" id="WP_126396690.1">
    <property type="nucleotide sequence ID" value="NZ_AP018907.1"/>
</dbReference>
<dbReference type="EMBL" id="AP018907">
    <property type="protein sequence ID" value="BBF91459.1"/>
    <property type="molecule type" value="Genomic_DNA"/>
</dbReference>
<evidence type="ECO:0000256" key="4">
    <source>
        <dbReference type="ARBA" id="ARBA00022688"/>
    </source>
</evidence>
<dbReference type="KEGG" id="blag:BLTE_01440"/>
<comment type="function">
    <text evidence="6">Methyltransferase required for the conversion of demethylmenaquinol (DMKH2) to menaquinol (MKH2) and the conversion of 2-polyprenyl-6-methoxy-1,4-benzoquinol (DDMQH2) to 2-polyprenyl-3-methyl-6-methoxy-1,4-benzoquinol (DMQH2).</text>
</comment>
<comment type="caution">
    <text evidence="6">Lacks conserved residue(s) required for the propagation of feature annotation.</text>
</comment>
<dbReference type="EC" id="2.1.1.163" evidence="6"/>
<dbReference type="PROSITE" id="PS51608">
    <property type="entry name" value="SAM_MT_UBIE"/>
    <property type="match status" value="1"/>
</dbReference>
<feature type="binding site" evidence="6">
    <location>
        <position position="72"/>
    </location>
    <ligand>
        <name>S-adenosyl-L-methionine</name>
        <dbReference type="ChEBI" id="CHEBI:59789"/>
    </ligand>
</feature>
<dbReference type="PANTHER" id="PTHR43591:SF24">
    <property type="entry name" value="2-METHOXY-6-POLYPRENYL-1,4-BENZOQUINOL METHYLASE, MITOCHONDRIAL"/>
    <property type="match status" value="1"/>
</dbReference>
<keyword evidence="1 6" id="KW-0474">Menaquinone biosynthesis</keyword>
<feature type="binding site" evidence="6">
    <location>
        <position position="129"/>
    </location>
    <ligand>
        <name>S-adenosyl-L-methionine</name>
        <dbReference type="ChEBI" id="CHEBI:59789"/>
    </ligand>
</feature>
<evidence type="ECO:0000256" key="6">
    <source>
        <dbReference type="HAMAP-Rule" id="MF_01813"/>
    </source>
</evidence>
<dbReference type="UniPathway" id="UPA00079">
    <property type="reaction ID" value="UER00169"/>
</dbReference>
<dbReference type="PROSITE" id="PS01183">
    <property type="entry name" value="UBIE_1"/>
    <property type="match status" value="1"/>
</dbReference>
<gene>
    <name evidence="7" type="primary">ubiE_1</name>
    <name evidence="6" type="synonym">ubiE</name>
    <name evidence="7" type="ORF">BLTE_01440</name>
</gene>
<dbReference type="PROSITE" id="PS01184">
    <property type="entry name" value="UBIE_2"/>
    <property type="match status" value="1"/>
</dbReference>
<evidence type="ECO:0000256" key="2">
    <source>
        <dbReference type="ARBA" id="ARBA00022603"/>
    </source>
</evidence>
<comment type="pathway">
    <text evidence="6">Cofactor biosynthesis; ubiquinone biosynthesis.</text>
</comment>
<dbReference type="GO" id="GO:0009234">
    <property type="term" value="P:menaquinone biosynthetic process"/>
    <property type="evidence" value="ECO:0007669"/>
    <property type="project" value="UniProtKB-UniRule"/>
</dbReference>
<dbReference type="GO" id="GO:0032259">
    <property type="term" value="P:methylation"/>
    <property type="evidence" value="ECO:0007669"/>
    <property type="project" value="UniProtKB-KW"/>
</dbReference>
<dbReference type="InterPro" id="IPR004033">
    <property type="entry name" value="UbiE/COQ5_MeTrFase"/>
</dbReference>
<dbReference type="Pfam" id="PF01209">
    <property type="entry name" value="Ubie_methyltran"/>
    <property type="match status" value="1"/>
</dbReference>
<evidence type="ECO:0000313" key="8">
    <source>
        <dbReference type="Proteomes" id="UP000266934"/>
    </source>
</evidence>
<dbReference type="SUPFAM" id="SSF53335">
    <property type="entry name" value="S-adenosyl-L-methionine-dependent methyltransferases"/>
    <property type="match status" value="1"/>
</dbReference>
<evidence type="ECO:0000313" key="7">
    <source>
        <dbReference type="EMBL" id="BBF91459.1"/>
    </source>
</evidence>
<evidence type="ECO:0000256" key="3">
    <source>
        <dbReference type="ARBA" id="ARBA00022679"/>
    </source>
</evidence>
<sequence>MTDPLSESFGTTTVSPQERRALIRRVFVEVAPRYDLMNDLMSFGIHRLWKRRFAALAAAKPGETVVDLAGGTGDVARLMAQSGAAVLVVDPSTAMMLAGRRPDDRVLFVGGEGEHLPFADNSIDCLTVSFGIRNVTHLGRALTEICRVLKPGGRFLCLEFSRAHPVIHPFYRAWSSTVIPVLGAGVAGSPSAYRYLIESIRRFPDQQAFAGLIGEAGLEGVRWIDLSFGIAAIHIATKPGG</sequence>
<dbReference type="HAMAP" id="MF_01813">
    <property type="entry name" value="MenG_UbiE_methyltr"/>
    <property type="match status" value="1"/>
</dbReference>
<dbReference type="GO" id="GO:0008425">
    <property type="term" value="F:2-methoxy-6-polyprenyl-1,4-benzoquinol methyltransferase activity"/>
    <property type="evidence" value="ECO:0007669"/>
    <property type="project" value="UniProtKB-UniRule"/>
</dbReference>
<comment type="pathway">
    <text evidence="6">Quinol/quinone metabolism; menaquinone biosynthesis; menaquinol from 1,4-dihydroxy-2-naphthoate: step 2/2.</text>
</comment>
<evidence type="ECO:0000256" key="5">
    <source>
        <dbReference type="ARBA" id="ARBA00022691"/>
    </source>
</evidence>
<dbReference type="InterPro" id="IPR023576">
    <property type="entry name" value="UbiE/COQ5_MeTrFase_CS"/>
</dbReference>
<reference evidence="7 8" key="1">
    <citation type="submission" date="2018-08" db="EMBL/GenBank/DDBJ databases">
        <title>Complete genome sequencing of Blastochloris tepida GI.</title>
        <authorList>
            <person name="Tsukatani Y."/>
            <person name="Mori H."/>
        </authorList>
    </citation>
    <scope>NUCLEOTIDE SEQUENCE [LARGE SCALE GENOMIC DNA]</scope>
    <source>
        <strain evidence="7 8">GI</strain>
    </source>
</reference>
<dbReference type="PANTHER" id="PTHR43591">
    <property type="entry name" value="METHYLTRANSFERASE"/>
    <property type="match status" value="1"/>
</dbReference>
<dbReference type="UniPathway" id="UPA00232"/>
<comment type="similarity">
    <text evidence="6">Belongs to the class I-like SAM-binding methyltransferase superfamily. MenG/UbiE family.</text>
</comment>
<organism evidence="7 8">
    <name type="scientific">Blastochloris tepida</name>
    <dbReference type="NCBI Taxonomy" id="2233851"/>
    <lineage>
        <taxon>Bacteria</taxon>
        <taxon>Pseudomonadati</taxon>
        <taxon>Pseudomonadota</taxon>
        <taxon>Alphaproteobacteria</taxon>
        <taxon>Hyphomicrobiales</taxon>
        <taxon>Blastochloridaceae</taxon>
        <taxon>Blastochloris</taxon>
    </lineage>
</organism>
<accession>A0A348FVX6</accession>
<keyword evidence="3 6" id="KW-0808">Transferase</keyword>
<dbReference type="OrthoDB" id="9808140at2"/>
<name>A0A348FVX6_9HYPH</name>
<keyword evidence="5 6" id="KW-0949">S-adenosyl-L-methionine</keyword>
<dbReference type="GO" id="GO:0009060">
    <property type="term" value="P:aerobic respiration"/>
    <property type="evidence" value="ECO:0007669"/>
    <property type="project" value="UniProtKB-UniRule"/>
</dbReference>
<proteinExistence type="inferred from homology"/>
<dbReference type="AlphaFoldDB" id="A0A348FVX6"/>
<keyword evidence="8" id="KW-1185">Reference proteome</keyword>
<dbReference type="InterPro" id="IPR029063">
    <property type="entry name" value="SAM-dependent_MTases_sf"/>
</dbReference>
<protein>
    <recommendedName>
        <fullName evidence="6">Ubiquinone/menaquinone biosynthesis C-methyltransferase UbiE</fullName>
        <ecNumber evidence="6">2.1.1.163</ecNumber>
        <ecNumber evidence="6">2.1.1.201</ecNumber>
    </recommendedName>
    <alternativeName>
        <fullName evidence="6">2-methoxy-6-polyprenyl-1,4-benzoquinol methylase</fullName>
    </alternativeName>
    <alternativeName>
        <fullName evidence="6">Demethylmenaquinone methyltransferase</fullName>
    </alternativeName>
</protein>